<name>C3ZXP1_BRAFL</name>
<organism>
    <name type="scientific">Branchiostoma floridae</name>
    <name type="common">Florida lancelet</name>
    <name type="synonym">Amphioxus</name>
    <dbReference type="NCBI Taxonomy" id="7739"/>
    <lineage>
        <taxon>Eukaryota</taxon>
        <taxon>Metazoa</taxon>
        <taxon>Chordata</taxon>
        <taxon>Cephalochordata</taxon>
        <taxon>Leptocardii</taxon>
        <taxon>Amphioxiformes</taxon>
        <taxon>Branchiostomatidae</taxon>
        <taxon>Branchiostoma</taxon>
    </lineage>
</organism>
<accession>C3ZXP1</accession>
<sequence length="120" mass="13624">MGGFFTLSRGRESARCVFLMTTNNPLEYHEERQSCTNNVVILHTFINIKGKMEADLMTKQLSCILGYCILQPMHHNKRTQLQWPKTSMGVVDKAASFDIFISEKANKHTSACPAVMKVRT</sequence>
<dbReference type="InParanoid" id="C3ZXP1"/>
<dbReference type="EMBL" id="GG666714">
    <property type="protein sequence ID" value="EEN42704.1"/>
    <property type="molecule type" value="Genomic_DNA"/>
</dbReference>
<reference evidence="1" key="1">
    <citation type="journal article" date="2008" name="Nature">
        <title>The amphioxus genome and the evolution of the chordate karyotype.</title>
        <authorList>
            <consortium name="US DOE Joint Genome Institute (JGI-PGF)"/>
            <person name="Putnam N.H."/>
            <person name="Butts T."/>
            <person name="Ferrier D.E.K."/>
            <person name="Furlong R.F."/>
            <person name="Hellsten U."/>
            <person name="Kawashima T."/>
            <person name="Robinson-Rechavi M."/>
            <person name="Shoguchi E."/>
            <person name="Terry A."/>
            <person name="Yu J.-K."/>
            <person name="Benito-Gutierrez E.L."/>
            <person name="Dubchak I."/>
            <person name="Garcia-Fernandez J."/>
            <person name="Gibson-Brown J.J."/>
            <person name="Grigoriev I.V."/>
            <person name="Horton A.C."/>
            <person name="de Jong P.J."/>
            <person name="Jurka J."/>
            <person name="Kapitonov V.V."/>
            <person name="Kohara Y."/>
            <person name="Kuroki Y."/>
            <person name="Lindquist E."/>
            <person name="Lucas S."/>
            <person name="Osoegawa K."/>
            <person name="Pennacchio L.A."/>
            <person name="Salamov A.A."/>
            <person name="Satou Y."/>
            <person name="Sauka-Spengler T."/>
            <person name="Schmutz J."/>
            <person name="Shin-I T."/>
            <person name="Toyoda A."/>
            <person name="Bronner-Fraser M."/>
            <person name="Fujiyama A."/>
            <person name="Holland L.Z."/>
            <person name="Holland P.W.H."/>
            <person name="Satoh N."/>
            <person name="Rokhsar D.S."/>
        </authorList>
    </citation>
    <scope>NUCLEOTIDE SEQUENCE [LARGE SCALE GENOMIC DNA]</scope>
    <source>
        <strain evidence="1">S238N-H82</strain>
        <tissue evidence="1">Testes</tissue>
    </source>
</reference>
<dbReference type="AlphaFoldDB" id="C3ZXP1"/>
<proteinExistence type="predicted"/>
<gene>
    <name evidence="1" type="ORF">BRAFLDRAFT_105499</name>
</gene>
<evidence type="ECO:0000313" key="1">
    <source>
        <dbReference type="EMBL" id="EEN42704.1"/>
    </source>
</evidence>
<protein>
    <submittedName>
        <fullName evidence="1">Uncharacterized protein</fullName>
    </submittedName>
</protein>